<feature type="transmembrane region" description="Helical" evidence="1">
    <location>
        <begin position="111"/>
        <end position="128"/>
    </location>
</feature>
<protein>
    <submittedName>
        <fullName evidence="3">EamA-like transporter family protein</fullName>
    </submittedName>
</protein>
<sequence length="304" mass="34156">MQQAFKYAIYSSFVFFKKIDMLFLILSVICSVTVGVIFKISRKYDVNAYQIVASNYIFALILCYGFFSPDLRIVTADSPWILYISIGILLPSVFLFLVASIKHIGIVKTDAAQRLSLFIPILAAWFIFKEDFNSLKIIALLIGFPAILFILSKPSQTTENKWIYPTVVLLGFGTIDILFKQIALHTSLPYTTSLIIIFGIALLIMAAVVTYQLIFNKLELQLKNLIFGSLVGAFNFGNILFYLKAHQEFSQNPSTVFAGMNMGVIILGSLVGIIIFKEKLTKLNYFGLFLALIAIILIVFSQMQ</sequence>
<evidence type="ECO:0000313" key="3">
    <source>
        <dbReference type="EMBL" id="SHG40514.1"/>
    </source>
</evidence>
<dbReference type="GO" id="GO:0016020">
    <property type="term" value="C:membrane"/>
    <property type="evidence" value="ECO:0007669"/>
    <property type="project" value="InterPro"/>
</dbReference>
<gene>
    <name evidence="3" type="ORF">SAMN05444372_105215</name>
</gene>
<evidence type="ECO:0000256" key="1">
    <source>
        <dbReference type="SAM" id="Phobius"/>
    </source>
</evidence>
<evidence type="ECO:0000259" key="2">
    <source>
        <dbReference type="Pfam" id="PF00892"/>
    </source>
</evidence>
<dbReference type="InterPro" id="IPR000620">
    <property type="entry name" value="EamA_dom"/>
</dbReference>
<dbReference type="Pfam" id="PF00892">
    <property type="entry name" value="EamA"/>
    <property type="match status" value="1"/>
</dbReference>
<feature type="transmembrane region" description="Helical" evidence="1">
    <location>
        <begin position="283"/>
        <end position="303"/>
    </location>
</feature>
<feature type="domain" description="EamA" evidence="2">
    <location>
        <begin position="21"/>
        <end position="151"/>
    </location>
</feature>
<evidence type="ECO:0000313" key="4">
    <source>
        <dbReference type="Proteomes" id="UP000184020"/>
    </source>
</evidence>
<reference evidence="4" key="1">
    <citation type="submission" date="2016-11" db="EMBL/GenBank/DDBJ databases">
        <authorList>
            <person name="Varghese N."/>
            <person name="Submissions S."/>
        </authorList>
    </citation>
    <scope>NUCLEOTIDE SEQUENCE [LARGE SCALE GENOMIC DNA]</scope>
    <source>
        <strain evidence="4">DSM 17659</strain>
    </source>
</reference>
<feature type="transmembrane region" description="Helical" evidence="1">
    <location>
        <begin position="21"/>
        <end position="41"/>
    </location>
</feature>
<accession>A0A1M5JIU2</accession>
<feature type="transmembrane region" description="Helical" evidence="1">
    <location>
        <begin position="190"/>
        <end position="213"/>
    </location>
</feature>
<feature type="transmembrane region" description="Helical" evidence="1">
    <location>
        <begin position="80"/>
        <end position="99"/>
    </location>
</feature>
<keyword evidence="1" id="KW-1133">Transmembrane helix</keyword>
<dbReference type="Gene3D" id="1.10.3730.20">
    <property type="match status" value="1"/>
</dbReference>
<organism evidence="3 4">
    <name type="scientific">Flavobacterium micromati</name>
    <dbReference type="NCBI Taxonomy" id="229205"/>
    <lineage>
        <taxon>Bacteria</taxon>
        <taxon>Pseudomonadati</taxon>
        <taxon>Bacteroidota</taxon>
        <taxon>Flavobacteriia</taxon>
        <taxon>Flavobacteriales</taxon>
        <taxon>Flavobacteriaceae</taxon>
        <taxon>Flavobacterium</taxon>
    </lineage>
</organism>
<dbReference type="Proteomes" id="UP000184020">
    <property type="component" value="Unassembled WGS sequence"/>
</dbReference>
<keyword evidence="1" id="KW-0472">Membrane</keyword>
<feature type="transmembrane region" description="Helical" evidence="1">
    <location>
        <begin position="163"/>
        <end position="184"/>
    </location>
</feature>
<name>A0A1M5JIU2_9FLAO</name>
<proteinExistence type="predicted"/>
<feature type="transmembrane region" description="Helical" evidence="1">
    <location>
        <begin position="48"/>
        <end position="68"/>
    </location>
</feature>
<feature type="transmembrane region" description="Helical" evidence="1">
    <location>
        <begin position="134"/>
        <end position="151"/>
    </location>
</feature>
<dbReference type="SUPFAM" id="SSF103481">
    <property type="entry name" value="Multidrug resistance efflux transporter EmrE"/>
    <property type="match status" value="2"/>
</dbReference>
<dbReference type="AlphaFoldDB" id="A0A1M5JIU2"/>
<dbReference type="STRING" id="229205.SAMN05444372_105215"/>
<keyword evidence="4" id="KW-1185">Reference proteome</keyword>
<feature type="transmembrane region" description="Helical" evidence="1">
    <location>
        <begin position="255"/>
        <end position="276"/>
    </location>
</feature>
<feature type="transmembrane region" description="Helical" evidence="1">
    <location>
        <begin position="225"/>
        <end position="243"/>
    </location>
</feature>
<dbReference type="EMBL" id="FQWF01000005">
    <property type="protein sequence ID" value="SHG40514.1"/>
    <property type="molecule type" value="Genomic_DNA"/>
</dbReference>
<keyword evidence="1" id="KW-0812">Transmembrane</keyword>
<dbReference type="InterPro" id="IPR037185">
    <property type="entry name" value="EmrE-like"/>
</dbReference>